<dbReference type="InterPro" id="IPR052715">
    <property type="entry name" value="RAYT_transposase"/>
</dbReference>
<evidence type="ECO:0000313" key="2">
    <source>
        <dbReference type="EMBL" id="MFD1008120.1"/>
    </source>
</evidence>
<dbReference type="EMBL" id="JBHTJS010000032">
    <property type="protein sequence ID" value="MFD1008120.1"/>
    <property type="molecule type" value="Genomic_DNA"/>
</dbReference>
<dbReference type="InterPro" id="IPR036515">
    <property type="entry name" value="Transposase_17_sf"/>
</dbReference>
<dbReference type="InterPro" id="IPR002686">
    <property type="entry name" value="Transposase_17"/>
</dbReference>
<dbReference type="SMART" id="SM01321">
    <property type="entry name" value="Y1_Tnp"/>
    <property type="match status" value="1"/>
</dbReference>
<dbReference type="NCBIfam" id="NF047646">
    <property type="entry name" value="REP_Tyr_transpos"/>
    <property type="match status" value="1"/>
</dbReference>
<keyword evidence="3" id="KW-1185">Reference proteome</keyword>
<sequence>MPYQSALAGRTSLSGQIYHVTVCTYRRQPVFACWKSGRILVHILKDLQQQQVASSLAWVIMPDHLHWLMQLGDSHSLGDALQLCKGRSAKAINQHLGRQGNLWQRGVIDRAIRREEDLVQVARYIVANPLRAGLVNKLGDYPLWDAMWL</sequence>
<dbReference type="PANTHER" id="PTHR36966:SF1">
    <property type="entry name" value="REP-ASSOCIATED TYROSINE TRANSPOSASE"/>
    <property type="match status" value="1"/>
</dbReference>
<dbReference type="RefSeq" id="WP_379558110.1">
    <property type="nucleotide sequence ID" value="NZ_JBHTJS010000032.1"/>
</dbReference>
<proteinExistence type="predicted"/>
<name>A0ABW3KGC5_9GAMM</name>
<dbReference type="Pfam" id="PF01797">
    <property type="entry name" value="Y1_Tnp"/>
    <property type="match status" value="1"/>
</dbReference>
<accession>A0ABW3KGC5</accession>
<reference evidence="3" key="1">
    <citation type="journal article" date="2019" name="Int. J. Syst. Evol. Microbiol.">
        <title>The Global Catalogue of Microorganisms (GCM) 10K type strain sequencing project: providing services to taxonomists for standard genome sequencing and annotation.</title>
        <authorList>
            <consortium name="The Broad Institute Genomics Platform"/>
            <consortium name="The Broad Institute Genome Sequencing Center for Infectious Disease"/>
            <person name="Wu L."/>
            <person name="Ma J."/>
        </authorList>
    </citation>
    <scope>NUCLEOTIDE SEQUENCE [LARGE SCALE GENOMIC DNA]</scope>
    <source>
        <strain evidence="3">CCUG 60525</strain>
    </source>
</reference>
<comment type="caution">
    <text evidence="2">The sequence shown here is derived from an EMBL/GenBank/DDBJ whole genome shotgun (WGS) entry which is preliminary data.</text>
</comment>
<dbReference type="Proteomes" id="UP001597048">
    <property type="component" value="Unassembled WGS sequence"/>
</dbReference>
<feature type="domain" description="Transposase IS200-like" evidence="1">
    <location>
        <begin position="13"/>
        <end position="128"/>
    </location>
</feature>
<organism evidence="2 3">
    <name type="scientific">Oceanisphaera ostreae</name>
    <dbReference type="NCBI Taxonomy" id="914151"/>
    <lineage>
        <taxon>Bacteria</taxon>
        <taxon>Pseudomonadati</taxon>
        <taxon>Pseudomonadota</taxon>
        <taxon>Gammaproteobacteria</taxon>
        <taxon>Aeromonadales</taxon>
        <taxon>Aeromonadaceae</taxon>
        <taxon>Oceanisphaera</taxon>
    </lineage>
</organism>
<dbReference type="SUPFAM" id="SSF143422">
    <property type="entry name" value="Transposase IS200-like"/>
    <property type="match status" value="1"/>
</dbReference>
<protein>
    <submittedName>
        <fullName evidence="2">Transposase</fullName>
    </submittedName>
</protein>
<evidence type="ECO:0000313" key="3">
    <source>
        <dbReference type="Proteomes" id="UP001597048"/>
    </source>
</evidence>
<dbReference type="Gene3D" id="3.30.70.1290">
    <property type="entry name" value="Transposase IS200-like"/>
    <property type="match status" value="1"/>
</dbReference>
<gene>
    <name evidence="2" type="ORF">ACFQ1C_08140</name>
</gene>
<evidence type="ECO:0000259" key="1">
    <source>
        <dbReference type="SMART" id="SM01321"/>
    </source>
</evidence>
<dbReference type="PANTHER" id="PTHR36966">
    <property type="entry name" value="REP-ASSOCIATED TYROSINE TRANSPOSASE"/>
    <property type="match status" value="1"/>
</dbReference>